<evidence type="ECO:0000313" key="8">
    <source>
        <dbReference type="EMBL" id="AMR79252.1"/>
    </source>
</evidence>
<dbReference type="RefSeq" id="WP_035483985.1">
    <property type="nucleotide sequence ID" value="NZ_CP014844.1"/>
</dbReference>
<name>A0A142JME0_9BURK</name>
<dbReference type="GO" id="GO:0003677">
    <property type="term" value="F:DNA binding"/>
    <property type="evidence" value="ECO:0007669"/>
    <property type="project" value="UniProtKB-KW"/>
</dbReference>
<dbReference type="GO" id="GO:0006313">
    <property type="term" value="P:DNA transposition"/>
    <property type="evidence" value="ECO:0007669"/>
    <property type="project" value="InterPro"/>
</dbReference>
<dbReference type="InterPro" id="IPR025296">
    <property type="entry name" value="DUF4158"/>
</dbReference>
<dbReference type="AlphaFoldDB" id="A0A142JME0"/>
<feature type="region of interest" description="Disordered" evidence="5">
    <location>
        <begin position="672"/>
        <end position="697"/>
    </location>
</feature>
<comment type="similarity">
    <text evidence="1">Belongs to the transposase 7 family.</text>
</comment>
<dbReference type="NCBIfam" id="NF033527">
    <property type="entry name" value="transpos_Tn3"/>
    <property type="match status" value="1"/>
</dbReference>
<dbReference type="OrthoDB" id="5292689at2"/>
<dbReference type="InterPro" id="IPR002513">
    <property type="entry name" value="Tn3_Tnp_DDE_dom"/>
</dbReference>
<dbReference type="KEGG" id="cnan:A2G96_16750"/>
<dbReference type="Proteomes" id="UP000075238">
    <property type="component" value="Chromosome 1"/>
</dbReference>
<dbReference type="EMBL" id="CP014844">
    <property type="protein sequence ID" value="AMR79252.1"/>
    <property type="molecule type" value="Genomic_DNA"/>
</dbReference>
<accession>A0A142JME0</accession>
<evidence type="ECO:0000256" key="3">
    <source>
        <dbReference type="ARBA" id="ARBA00023125"/>
    </source>
</evidence>
<keyword evidence="3" id="KW-0238">DNA-binding</keyword>
<feature type="domain" description="Tn3 transposase DDE" evidence="6">
    <location>
        <begin position="580"/>
        <end position="966"/>
    </location>
</feature>
<evidence type="ECO:0000256" key="4">
    <source>
        <dbReference type="ARBA" id="ARBA00023172"/>
    </source>
</evidence>
<keyword evidence="4" id="KW-0233">DNA recombination</keyword>
<keyword evidence="9" id="KW-1185">Reference proteome</keyword>
<evidence type="ECO:0000259" key="7">
    <source>
        <dbReference type="Pfam" id="PF13700"/>
    </source>
</evidence>
<dbReference type="InterPro" id="IPR047653">
    <property type="entry name" value="Tn3-like_transpos"/>
</dbReference>
<dbReference type="Pfam" id="PF01526">
    <property type="entry name" value="DDE_Tnp_Tn3"/>
    <property type="match status" value="1"/>
</dbReference>
<evidence type="ECO:0000259" key="6">
    <source>
        <dbReference type="Pfam" id="PF01526"/>
    </source>
</evidence>
<sequence length="988" mass="112649">MPRRTVLSTTERESLLAFPDSKDELIRHYTFNESDLALIRQRRGAANRLGFAVQLCCMRYPGIMLAAGEEPPQALLQVVAQQLRIAPSHWPDYGRRDQTRREHQAELQVVLQVRPFTMADYRTAVESLSELAQQTDKGIVLATALIEYLRQQSLLLPNSNVIERMCAEAITLATRRIYQVLTEPLSEHHRQQLDMLLQRRPDGRLTWLAWLRLPPGKASSRQMLQHIDRLKMLRAIGLPEGIDRLVHQNRLLKIAREGAQMTPNDLAKFEPRRRHATLTAVVIEACATVTDEIVDLHDRILGRLFNFAKKKHREQFHLAGKSINDKIRQYSKIGRALLQAKECGGDPFEAIEAVMPWQVFTRSVTEAEQLAQPEAFDFLHLVGDHFSTLRRYVPEFLDILKLRAAPAAKDVLAAIDTIRVMNLNDARKVPADAPTSFIKKRWEPLVLAKNGIDRRYYELCALSELRNRLRSGDIWVQGSRQFKDFDEYLLPAEKFVALRESRLLPLPIATDCERYLNERRRLLELKLATVNRLAAANKLPDAIITESGLKISPLDAAVPMEAQTLIDQTALMLPRVKITELLMEVDEWTGFTRHFTHLKTGESAGDKTLLLTTILADAINLGLTKMAESCPGTTYAKLSWLQAWHIRDETYSQGLADLVNAQSAHAFASHWGDGTTSSSDGQRFKAGGRAESTGHINPKYGSEPGRMIYTHISDQYAPYHSKLVNVGVRDSTYVLDGLLYHESDLRIQEHYTDTNGFTDHVFALMHLLGFRFSPRIRDLADSKLYVPDNPDDYPALAPMIGGAYKEKLIRTHWDEVLRLATSIRQGTVTASLMLRKLGSYPRQNGLAVALRELGRIERTLFTLDWLQDLELRRRSHAGLNKGEARNALARSVFFYRLGEIRDRSFEQQRYRASGLNLVTAAIVLWNTVYLERAVQALKDRDMSVDPVLYSYLSPLGWEHINLTGDYVWRKSHKLQHGKFRPLRPLAER</sequence>
<reference evidence="8 9" key="1">
    <citation type="submission" date="2016-03" db="EMBL/GenBank/DDBJ databases">
        <title>Complete genome sequence of a novel chlorpyrifos degrading bacterium, Cupriavidus nantongensis sp. X1.</title>
        <authorList>
            <person name="Fang L."/>
        </authorList>
    </citation>
    <scope>NUCLEOTIDE SEQUENCE [LARGE SCALE GENOMIC DNA]</scope>
    <source>
        <strain evidence="8 9">X1</strain>
    </source>
</reference>
<evidence type="ECO:0000256" key="5">
    <source>
        <dbReference type="SAM" id="MobiDB-lite"/>
    </source>
</evidence>
<dbReference type="STRING" id="1796606.A2G96_16750"/>
<protein>
    <submittedName>
        <fullName evidence="8">Transposase</fullName>
    </submittedName>
</protein>
<evidence type="ECO:0000256" key="2">
    <source>
        <dbReference type="ARBA" id="ARBA00022578"/>
    </source>
</evidence>
<evidence type="ECO:0000313" key="9">
    <source>
        <dbReference type="Proteomes" id="UP000075238"/>
    </source>
</evidence>
<gene>
    <name evidence="8" type="ORF">A2G96_16750</name>
</gene>
<dbReference type="Pfam" id="PF13700">
    <property type="entry name" value="DUF4158"/>
    <property type="match status" value="1"/>
</dbReference>
<organism evidence="8 9">
    <name type="scientific">Cupriavidus nantongensis</name>
    <dbReference type="NCBI Taxonomy" id="1796606"/>
    <lineage>
        <taxon>Bacteria</taxon>
        <taxon>Pseudomonadati</taxon>
        <taxon>Pseudomonadota</taxon>
        <taxon>Betaproteobacteria</taxon>
        <taxon>Burkholderiales</taxon>
        <taxon>Burkholderiaceae</taxon>
        <taxon>Cupriavidus</taxon>
    </lineage>
</organism>
<feature type="domain" description="DUF4158" evidence="7">
    <location>
        <begin position="7"/>
        <end position="169"/>
    </location>
</feature>
<dbReference type="GO" id="GO:0004803">
    <property type="term" value="F:transposase activity"/>
    <property type="evidence" value="ECO:0007669"/>
    <property type="project" value="InterPro"/>
</dbReference>
<proteinExistence type="inferred from homology"/>
<keyword evidence="2" id="KW-0815">Transposition</keyword>
<evidence type="ECO:0000256" key="1">
    <source>
        <dbReference type="ARBA" id="ARBA00009402"/>
    </source>
</evidence>